<reference evidence="3" key="1">
    <citation type="journal article" date="2019" name="Int. J. Syst. Evol. Microbiol.">
        <title>The Global Catalogue of Microorganisms (GCM) 10K type strain sequencing project: providing services to taxonomists for standard genome sequencing and annotation.</title>
        <authorList>
            <consortium name="The Broad Institute Genomics Platform"/>
            <consortium name="The Broad Institute Genome Sequencing Center for Infectious Disease"/>
            <person name="Wu L."/>
            <person name="Ma J."/>
        </authorList>
    </citation>
    <scope>NUCLEOTIDE SEQUENCE [LARGE SCALE GENOMIC DNA]</scope>
    <source>
        <strain evidence="3">TISTR 1511</strain>
    </source>
</reference>
<evidence type="ECO:0000313" key="3">
    <source>
        <dbReference type="Proteomes" id="UP001597453"/>
    </source>
</evidence>
<evidence type="ECO:0008006" key="4">
    <source>
        <dbReference type="Google" id="ProtNLM"/>
    </source>
</evidence>
<dbReference type="RefSeq" id="WP_066056242.1">
    <property type="nucleotide sequence ID" value="NZ_JBHUNF010000003.1"/>
</dbReference>
<evidence type="ECO:0000256" key="1">
    <source>
        <dbReference type="SAM" id="MobiDB-lite"/>
    </source>
</evidence>
<dbReference type="EMBL" id="JBHUNF010000003">
    <property type="protein sequence ID" value="MFD2674851.1"/>
    <property type="molecule type" value="Genomic_DNA"/>
</dbReference>
<organism evidence="2 3">
    <name type="scientific">Gulosibacter bifidus</name>
    <dbReference type="NCBI Taxonomy" id="272239"/>
    <lineage>
        <taxon>Bacteria</taxon>
        <taxon>Bacillati</taxon>
        <taxon>Actinomycetota</taxon>
        <taxon>Actinomycetes</taxon>
        <taxon>Micrococcales</taxon>
        <taxon>Microbacteriaceae</taxon>
        <taxon>Gulosibacter</taxon>
    </lineage>
</organism>
<feature type="region of interest" description="Disordered" evidence="1">
    <location>
        <begin position="62"/>
        <end position="86"/>
    </location>
</feature>
<protein>
    <recommendedName>
        <fullName evidence="4">Fe-S oxidoreductase</fullName>
    </recommendedName>
</protein>
<evidence type="ECO:0000313" key="2">
    <source>
        <dbReference type="EMBL" id="MFD2674851.1"/>
    </source>
</evidence>
<comment type="caution">
    <text evidence="2">The sequence shown here is derived from an EMBL/GenBank/DDBJ whole genome shotgun (WGS) entry which is preliminary data.</text>
</comment>
<accession>A0ABW5RIC6</accession>
<proteinExistence type="predicted"/>
<sequence length="86" mass="9191">MQIGTRWPFGTPAPQSLPAAVRDALLQVERETSAPQWWTLTWLEGRPVVTADSGISVTVDASGTVRTASTPQLPGDDDDDDGWLAG</sequence>
<keyword evidence="3" id="KW-1185">Reference proteome</keyword>
<gene>
    <name evidence="2" type="ORF">ACFSUQ_06005</name>
</gene>
<dbReference type="Proteomes" id="UP001597453">
    <property type="component" value="Unassembled WGS sequence"/>
</dbReference>
<feature type="compositionally biased region" description="Acidic residues" evidence="1">
    <location>
        <begin position="75"/>
        <end position="86"/>
    </location>
</feature>
<name>A0ABW5RIC6_9MICO</name>
<feature type="compositionally biased region" description="Polar residues" evidence="1">
    <location>
        <begin position="62"/>
        <end position="72"/>
    </location>
</feature>